<dbReference type="RefSeq" id="WP_019618760.1">
    <property type="nucleotide sequence ID" value="NZ_JBHUNE010000009.1"/>
</dbReference>
<dbReference type="InterPro" id="IPR016187">
    <property type="entry name" value="CTDL_fold"/>
</dbReference>
<dbReference type="InterPro" id="IPR005532">
    <property type="entry name" value="SUMF_dom"/>
</dbReference>
<dbReference type="Gene3D" id="3.90.1580.10">
    <property type="entry name" value="paralog of FGE (formylglycine-generating enzyme)"/>
    <property type="match status" value="1"/>
</dbReference>
<keyword evidence="3" id="KW-1185">Reference proteome</keyword>
<dbReference type="Pfam" id="PF03781">
    <property type="entry name" value="FGE-sulfatase"/>
    <property type="match status" value="1"/>
</dbReference>
<proteinExistence type="predicted"/>
<dbReference type="SUPFAM" id="SSF56436">
    <property type="entry name" value="C-type lectin-like"/>
    <property type="match status" value="1"/>
</dbReference>
<dbReference type="EMBL" id="JBHUNE010000009">
    <property type="protein sequence ID" value="MFD2759246.1"/>
    <property type="molecule type" value="Genomic_DNA"/>
</dbReference>
<dbReference type="Proteomes" id="UP001597492">
    <property type="component" value="Unassembled WGS sequence"/>
</dbReference>
<organism evidence="2 3">
    <name type="scientific">Gulosibacter faecalis</name>
    <dbReference type="NCBI Taxonomy" id="272240"/>
    <lineage>
        <taxon>Bacteria</taxon>
        <taxon>Bacillati</taxon>
        <taxon>Actinomycetota</taxon>
        <taxon>Actinomycetes</taxon>
        <taxon>Micrococcales</taxon>
        <taxon>Microbacteriaceae</taxon>
        <taxon>Gulosibacter</taxon>
    </lineage>
</organism>
<evidence type="ECO:0000313" key="2">
    <source>
        <dbReference type="EMBL" id="MFD2759246.1"/>
    </source>
</evidence>
<accession>A0ABW5V1C4</accession>
<evidence type="ECO:0000259" key="1">
    <source>
        <dbReference type="Pfam" id="PF03781"/>
    </source>
</evidence>
<sequence>MHWISVPGGTFVMGSNDFYPEESPAHERMVPSFEAARAPVTNAEFARFVDETAYVTIAERPLPEGEYPDLDERDRAPGSLVFTPTSGPVDLRDWRQWWRWVPGASWRAPGGPGTDIRARFEHPVVHVAYADALAYAQWCGARLPTEAEAEYLAGGGATPEPYAWGSERDPDGVALANTWRGAFPYRNDGAFAATGTSPVGSFAANGFGAVDCIGNVWEWTSSEYRPSHRRDLLTAAPATGGCGCGCGARGEAGRTERVLKGGSHLCAPEYCLRYRPAGRSAQTEDSATSHIGFRVVRDLA</sequence>
<dbReference type="InterPro" id="IPR042095">
    <property type="entry name" value="SUMF_sf"/>
</dbReference>
<name>A0ABW5V1C4_9MICO</name>
<dbReference type="PANTHER" id="PTHR23150">
    <property type="entry name" value="SULFATASE MODIFYING FACTOR 1, 2"/>
    <property type="match status" value="1"/>
</dbReference>
<evidence type="ECO:0000313" key="3">
    <source>
        <dbReference type="Proteomes" id="UP001597492"/>
    </source>
</evidence>
<dbReference type="PANTHER" id="PTHR23150:SF19">
    <property type="entry name" value="FORMYLGLYCINE-GENERATING ENZYME"/>
    <property type="match status" value="1"/>
</dbReference>
<gene>
    <name evidence="2" type="ORF">ACFSW7_12750</name>
</gene>
<feature type="domain" description="Sulfatase-modifying factor enzyme-like" evidence="1">
    <location>
        <begin position="2"/>
        <end position="297"/>
    </location>
</feature>
<comment type="caution">
    <text evidence="2">The sequence shown here is derived from an EMBL/GenBank/DDBJ whole genome shotgun (WGS) entry which is preliminary data.</text>
</comment>
<dbReference type="InterPro" id="IPR051043">
    <property type="entry name" value="Sulfatase_Mod_Factor_Kinase"/>
</dbReference>
<protein>
    <submittedName>
        <fullName evidence="2">Formylglycine-generating enzyme family protein</fullName>
    </submittedName>
</protein>
<reference evidence="3" key="1">
    <citation type="journal article" date="2019" name="Int. J. Syst. Evol. Microbiol.">
        <title>The Global Catalogue of Microorganisms (GCM) 10K type strain sequencing project: providing services to taxonomists for standard genome sequencing and annotation.</title>
        <authorList>
            <consortium name="The Broad Institute Genomics Platform"/>
            <consortium name="The Broad Institute Genome Sequencing Center for Infectious Disease"/>
            <person name="Wu L."/>
            <person name="Ma J."/>
        </authorList>
    </citation>
    <scope>NUCLEOTIDE SEQUENCE [LARGE SCALE GENOMIC DNA]</scope>
    <source>
        <strain evidence="3">TISTR 1514</strain>
    </source>
</reference>